<organism evidence="2 3">
    <name type="scientific">Mytilus galloprovincialis</name>
    <name type="common">Mediterranean mussel</name>
    <dbReference type="NCBI Taxonomy" id="29158"/>
    <lineage>
        <taxon>Eukaryota</taxon>
        <taxon>Metazoa</taxon>
        <taxon>Spiralia</taxon>
        <taxon>Lophotrochozoa</taxon>
        <taxon>Mollusca</taxon>
        <taxon>Bivalvia</taxon>
        <taxon>Autobranchia</taxon>
        <taxon>Pteriomorphia</taxon>
        <taxon>Mytilida</taxon>
        <taxon>Mytiloidea</taxon>
        <taxon>Mytilidae</taxon>
        <taxon>Mytilinae</taxon>
        <taxon>Mytilus</taxon>
    </lineage>
</organism>
<name>A0A8B6GP42_MYTGA</name>
<proteinExistence type="predicted"/>
<evidence type="ECO:0000256" key="1">
    <source>
        <dbReference type="SAM" id="MobiDB-lite"/>
    </source>
</evidence>
<dbReference type="EMBL" id="UYJE01008759">
    <property type="protein sequence ID" value="VDI66991.1"/>
    <property type="molecule type" value="Genomic_DNA"/>
</dbReference>
<feature type="region of interest" description="Disordered" evidence="1">
    <location>
        <begin position="14"/>
        <end position="48"/>
    </location>
</feature>
<dbReference type="AlphaFoldDB" id="A0A8B6GP42"/>
<keyword evidence="3" id="KW-1185">Reference proteome</keyword>
<sequence>MFCLIHGRVGDVNERKEAQQTREKVDERKRKDKEDAQETRKRYVESGKKPKVEDKYYNSRDECLMFNFDKNTLTGTVMEAKKH</sequence>
<evidence type="ECO:0000313" key="2">
    <source>
        <dbReference type="EMBL" id="VDI66991.1"/>
    </source>
</evidence>
<dbReference type="Proteomes" id="UP000596742">
    <property type="component" value="Unassembled WGS sequence"/>
</dbReference>
<gene>
    <name evidence="2" type="ORF">MGAL_10B006540</name>
</gene>
<evidence type="ECO:0000313" key="3">
    <source>
        <dbReference type="Proteomes" id="UP000596742"/>
    </source>
</evidence>
<reference evidence="2" key="1">
    <citation type="submission" date="2018-11" db="EMBL/GenBank/DDBJ databases">
        <authorList>
            <person name="Alioto T."/>
            <person name="Alioto T."/>
        </authorList>
    </citation>
    <scope>NUCLEOTIDE SEQUENCE</scope>
</reference>
<comment type="caution">
    <text evidence="2">The sequence shown here is derived from an EMBL/GenBank/DDBJ whole genome shotgun (WGS) entry which is preliminary data.</text>
</comment>
<protein>
    <submittedName>
        <fullName evidence="2">Uncharacterized protein</fullName>
    </submittedName>
</protein>
<accession>A0A8B6GP42</accession>